<gene>
    <name evidence="2" type="ORF">ICL07_05460</name>
</gene>
<dbReference type="Proteomes" id="UP000659124">
    <property type="component" value="Unassembled WGS sequence"/>
</dbReference>
<dbReference type="EMBL" id="JACVFC010000001">
    <property type="protein sequence ID" value="MBC9929814.1"/>
    <property type="molecule type" value="Genomic_DNA"/>
</dbReference>
<feature type="transmembrane region" description="Helical" evidence="1">
    <location>
        <begin position="92"/>
        <end position="113"/>
    </location>
</feature>
<proteinExistence type="predicted"/>
<keyword evidence="1" id="KW-0472">Membrane</keyword>
<protein>
    <submittedName>
        <fullName evidence="2">Uncharacterized protein</fullName>
    </submittedName>
</protein>
<accession>A0ABR7TL80</accession>
<organism evidence="2 3">
    <name type="scientific">Chitinophaga qingshengii</name>
    <dbReference type="NCBI Taxonomy" id="1569794"/>
    <lineage>
        <taxon>Bacteria</taxon>
        <taxon>Pseudomonadati</taxon>
        <taxon>Bacteroidota</taxon>
        <taxon>Chitinophagia</taxon>
        <taxon>Chitinophagales</taxon>
        <taxon>Chitinophagaceae</taxon>
        <taxon>Chitinophaga</taxon>
    </lineage>
</organism>
<keyword evidence="1" id="KW-0812">Transmembrane</keyword>
<sequence length="141" mass="15807">MIAQYLWIAGSVIISLMGTSHLRATLGTTKLHPGDEQLIKDMQSSSLRISDELNTWKSWIGFNATHSAGTMFIGIINFYLALQQPDLLKSSWFLLLLTVVTTAFYVWVAVRYWMKAVKILLMIVFACYAVAAILILCNNAC</sequence>
<reference evidence="2 3" key="1">
    <citation type="submission" date="2020-09" db="EMBL/GenBank/DDBJ databases">
        <title>Genome sequences of type strains of Chitinophaga qingshengii and Chitinophaga varians.</title>
        <authorList>
            <person name="Kittiwongwattana C."/>
        </authorList>
    </citation>
    <scope>NUCLEOTIDE SEQUENCE [LARGE SCALE GENOMIC DNA]</scope>
    <source>
        <strain evidence="2 3">JCM 30026</strain>
    </source>
</reference>
<feature type="transmembrane region" description="Helical" evidence="1">
    <location>
        <begin position="59"/>
        <end position="80"/>
    </location>
</feature>
<keyword evidence="1" id="KW-1133">Transmembrane helix</keyword>
<keyword evidence="3" id="KW-1185">Reference proteome</keyword>
<dbReference type="RefSeq" id="WP_188086911.1">
    <property type="nucleotide sequence ID" value="NZ_JACVFC010000001.1"/>
</dbReference>
<dbReference type="NCBIfam" id="NF047765">
    <property type="entry name" value="LIC_13387_fam"/>
    <property type="match status" value="1"/>
</dbReference>
<dbReference type="InterPro" id="IPR058068">
    <property type="entry name" value="LIC_13387-like"/>
</dbReference>
<comment type="caution">
    <text evidence="2">The sequence shown here is derived from an EMBL/GenBank/DDBJ whole genome shotgun (WGS) entry which is preliminary data.</text>
</comment>
<evidence type="ECO:0000313" key="2">
    <source>
        <dbReference type="EMBL" id="MBC9929814.1"/>
    </source>
</evidence>
<name>A0ABR7TL80_9BACT</name>
<evidence type="ECO:0000256" key="1">
    <source>
        <dbReference type="SAM" id="Phobius"/>
    </source>
</evidence>
<feature type="transmembrane region" description="Helical" evidence="1">
    <location>
        <begin position="119"/>
        <end position="137"/>
    </location>
</feature>
<evidence type="ECO:0000313" key="3">
    <source>
        <dbReference type="Proteomes" id="UP000659124"/>
    </source>
</evidence>